<dbReference type="EMBL" id="LTDF01000074">
    <property type="protein sequence ID" value="KXT51482.1"/>
    <property type="molecule type" value="Genomic_DNA"/>
</dbReference>
<dbReference type="AlphaFoldDB" id="A0A139LJ60"/>
<proteinExistence type="predicted"/>
<protein>
    <submittedName>
        <fullName evidence="1">Uncharacterized protein</fullName>
    </submittedName>
</protein>
<organism evidence="1">
    <name type="scientific">Bacteroides intestinalis</name>
    <dbReference type="NCBI Taxonomy" id="329854"/>
    <lineage>
        <taxon>Bacteria</taxon>
        <taxon>Pseudomonadati</taxon>
        <taxon>Bacteroidota</taxon>
        <taxon>Bacteroidia</taxon>
        <taxon>Bacteroidales</taxon>
        <taxon>Bacteroidaceae</taxon>
        <taxon>Bacteroides</taxon>
    </lineage>
</organism>
<dbReference type="Proteomes" id="UP000070319">
    <property type="component" value="Unassembled WGS sequence"/>
</dbReference>
<evidence type="ECO:0000313" key="1">
    <source>
        <dbReference type="EMBL" id="KXT51482.1"/>
    </source>
</evidence>
<sequence>MKSTGREARAFLVIRLQNSYKAPITVILNTTITEAQLLLSFSSK</sequence>
<gene>
    <name evidence="1" type="ORF">HMPREF2531_02038</name>
</gene>
<name>A0A139LJ60_9BACE</name>
<accession>A0A139LJ60</accession>
<evidence type="ECO:0000313" key="2">
    <source>
        <dbReference type="Proteomes" id="UP000070319"/>
    </source>
</evidence>
<dbReference type="PATRIC" id="fig|329854.7.peg.2074"/>
<comment type="caution">
    <text evidence="1">The sequence shown here is derived from an EMBL/GenBank/DDBJ whole genome shotgun (WGS) entry which is preliminary data.</text>
</comment>
<reference evidence="1 2" key="1">
    <citation type="submission" date="2016-02" db="EMBL/GenBank/DDBJ databases">
        <authorList>
            <person name="Wen L."/>
            <person name="He K."/>
            <person name="Yang H."/>
        </authorList>
    </citation>
    <scope>NUCLEOTIDE SEQUENCE [LARGE SCALE GENOMIC DNA]</scope>
    <source>
        <strain evidence="1 2">KLE1704</strain>
    </source>
</reference>